<dbReference type="OrthoDB" id="8565485at2"/>
<keyword evidence="3" id="KW-1185">Reference proteome</keyword>
<evidence type="ECO:0000259" key="1">
    <source>
        <dbReference type="Pfam" id="PF01464"/>
    </source>
</evidence>
<protein>
    <submittedName>
        <fullName evidence="2">Lytic transglycosylase catalytic</fullName>
    </submittedName>
</protein>
<gene>
    <name evidence="2" type="ordered locus">Lcho_0873</name>
</gene>
<dbReference type="AlphaFoldDB" id="B1Y1W5"/>
<accession>B1Y1W5</accession>
<dbReference type="CDD" id="cd16892">
    <property type="entry name" value="LT_VirB1-like"/>
    <property type="match status" value="1"/>
</dbReference>
<reference evidence="2 3" key="1">
    <citation type="submission" date="2008-03" db="EMBL/GenBank/DDBJ databases">
        <title>Complete sequence of Leptothrix cholodnii SP-6.</title>
        <authorList>
            <consortium name="US DOE Joint Genome Institute"/>
            <person name="Copeland A."/>
            <person name="Lucas S."/>
            <person name="Lapidus A."/>
            <person name="Glavina del Rio T."/>
            <person name="Dalin E."/>
            <person name="Tice H."/>
            <person name="Bruce D."/>
            <person name="Goodwin L."/>
            <person name="Pitluck S."/>
            <person name="Chertkov O."/>
            <person name="Brettin T."/>
            <person name="Detter J.C."/>
            <person name="Han C."/>
            <person name="Kuske C.R."/>
            <person name="Schmutz J."/>
            <person name="Larimer F."/>
            <person name="Land M."/>
            <person name="Hauser L."/>
            <person name="Kyrpides N."/>
            <person name="Lykidis A."/>
            <person name="Emerson D."/>
            <person name="Richardson P."/>
        </authorList>
    </citation>
    <scope>NUCLEOTIDE SEQUENCE [LARGE SCALE GENOMIC DNA]</scope>
    <source>
        <strain evidence="3">ATCC 51168 / LMG 8142 / SP-6</strain>
    </source>
</reference>
<dbReference type="InterPro" id="IPR008258">
    <property type="entry name" value="Transglycosylase_SLT_dom_1"/>
</dbReference>
<dbReference type="EMBL" id="CP001013">
    <property type="protein sequence ID" value="ACB33145.1"/>
    <property type="molecule type" value="Genomic_DNA"/>
</dbReference>
<dbReference type="CAZy" id="GH23">
    <property type="family name" value="Glycoside Hydrolase Family 23"/>
</dbReference>
<dbReference type="eggNOG" id="COG0741">
    <property type="taxonomic scope" value="Bacteria"/>
</dbReference>
<evidence type="ECO:0000313" key="2">
    <source>
        <dbReference type="EMBL" id="ACB33145.1"/>
    </source>
</evidence>
<dbReference type="Gene3D" id="1.10.530.10">
    <property type="match status" value="1"/>
</dbReference>
<proteinExistence type="predicted"/>
<dbReference type="Pfam" id="PF01464">
    <property type="entry name" value="SLT"/>
    <property type="match status" value="1"/>
</dbReference>
<organism evidence="2 3">
    <name type="scientific">Leptothrix cholodnii (strain ATCC 51168 / LMG 8142 / SP-6)</name>
    <name type="common">Leptothrix discophora (strain SP-6)</name>
    <dbReference type="NCBI Taxonomy" id="395495"/>
    <lineage>
        <taxon>Bacteria</taxon>
        <taxon>Pseudomonadati</taxon>
        <taxon>Pseudomonadota</taxon>
        <taxon>Betaproteobacteria</taxon>
        <taxon>Burkholderiales</taxon>
        <taxon>Sphaerotilaceae</taxon>
        <taxon>Leptothrix</taxon>
    </lineage>
</organism>
<name>B1Y1W5_LEPCP</name>
<dbReference type="InterPro" id="IPR023346">
    <property type="entry name" value="Lysozyme-like_dom_sf"/>
</dbReference>
<dbReference type="SUPFAM" id="SSF53955">
    <property type="entry name" value="Lysozyme-like"/>
    <property type="match status" value="1"/>
</dbReference>
<evidence type="ECO:0000313" key="3">
    <source>
        <dbReference type="Proteomes" id="UP000001693"/>
    </source>
</evidence>
<sequence>MDASPFLALAMACAPQVDSRTTHALATVESSLNPHAIGVVGGVLVRQPRYRQEALVTARSLQAQGWNFSVGLAQINVRNVRRMGLRLEDAFEPCTNLRAMQTILGDCYARSTVLGSTGPARDQHRLRQALSCYYSGNFETGFRHGYVQRVLDAARRMPSAIPLPVRHRP</sequence>
<dbReference type="RefSeq" id="WP_012345907.1">
    <property type="nucleotide sequence ID" value="NC_010524.1"/>
</dbReference>
<dbReference type="Proteomes" id="UP000001693">
    <property type="component" value="Chromosome"/>
</dbReference>
<dbReference type="STRING" id="395495.Lcho_0873"/>
<dbReference type="KEGG" id="lch:Lcho_0873"/>
<feature type="domain" description="Transglycosylase SLT" evidence="1">
    <location>
        <begin position="10"/>
        <end position="141"/>
    </location>
</feature>
<dbReference type="HOGENOM" id="CLU_076837_3_2_4"/>